<evidence type="ECO:0000256" key="3">
    <source>
        <dbReference type="ARBA" id="ARBA00015405"/>
    </source>
</evidence>
<comment type="subcellular location">
    <subcellularLocation>
        <location evidence="1">Nucleus</location>
    </subcellularLocation>
</comment>
<feature type="compositionally biased region" description="Polar residues" evidence="5">
    <location>
        <begin position="187"/>
        <end position="200"/>
    </location>
</feature>
<evidence type="ECO:0000256" key="4">
    <source>
        <dbReference type="ARBA" id="ARBA00023242"/>
    </source>
</evidence>
<feature type="region of interest" description="Disordered" evidence="5">
    <location>
        <begin position="143"/>
        <end position="201"/>
    </location>
</feature>
<sequence>MNFNQWTPEYFLANEASCLNALKEYWKNKNDWNKIPMLNYAKLDQLKDNQLVRFRGMIQDMQDPECYVKRYEVSNEREGSKRMVEGKFRDIIVLKNGEKVEQNSQVYGDRRPVFVVSIPGYNSWALDYEKKLYGNCNNSVEVTVNGQQSHNKRSLDEDEEMDVDERSKKPNLPVKHHKQNGESSSSTEAAENTVLSSEYHLNSPIPERPSKACLVKMYGKNAVDCVLNTIVDVIGFLSIDPALDGSTNDQFEDIDDATVQATNPPPSLIPRLHAIYIENLAHTNPLLYIDVMALPLPSNLATEIFTNIMNLLTQCLFGDKIAAEYLFCHLVSTVYIRTGLQSLGQFSLNLSNIPAEVLPEYTNLFYEITELLLPASHYYPMTLNNMNTHQFVPKKDYETNKLTSGLLQLAPHTHLVLDETRLHTGKLESNGLHAVASIAYLINQQKLIYDFQFYKLEFDTNVPILILSEGKSMLPNCCYCPIIPDTDSIRLIGETIKAGKHFIQPKLNEIRKFLTQMRMQEFNMSATDPVMIQNDFVKMRQDETVTADDLHQLLVLSRLLGLIRGKSALDMESWNHAKELEIERRNRVEMFVKRRNEM</sequence>
<dbReference type="InterPro" id="IPR019140">
    <property type="entry name" value="MCM_complex-bd"/>
</dbReference>
<evidence type="ECO:0000256" key="2">
    <source>
        <dbReference type="ARBA" id="ARBA00007925"/>
    </source>
</evidence>
<comment type="similarity">
    <text evidence="2">Belongs to the MCMBP family.</text>
</comment>
<evidence type="ECO:0000256" key="5">
    <source>
        <dbReference type="SAM" id="MobiDB-lite"/>
    </source>
</evidence>
<dbReference type="PANTHER" id="PTHR13489">
    <property type="entry name" value="MINI-CHROMOSOME MAINTENANCE COMPLEX-BINDING PROTEIN"/>
    <property type="match status" value="1"/>
</dbReference>
<dbReference type="EMBL" id="GANO01000827">
    <property type="protein sequence ID" value="JAB59044.1"/>
    <property type="molecule type" value="mRNA"/>
</dbReference>
<dbReference type="GO" id="GO:0005634">
    <property type="term" value="C:nucleus"/>
    <property type="evidence" value="ECO:0007669"/>
    <property type="project" value="UniProtKB-SubCell"/>
</dbReference>
<protein>
    <recommendedName>
        <fullName evidence="3">Mini-chromosome maintenance complex-binding protein</fullName>
    </recommendedName>
</protein>
<dbReference type="PANTHER" id="PTHR13489:SF0">
    <property type="entry name" value="MINI-CHROMOSOME MAINTENANCE COMPLEX-BINDING PROTEIN"/>
    <property type="match status" value="1"/>
</dbReference>
<organism evidence="6">
    <name type="scientific">Corethrella appendiculata</name>
    <dbReference type="NCBI Taxonomy" id="1370023"/>
    <lineage>
        <taxon>Eukaryota</taxon>
        <taxon>Metazoa</taxon>
        <taxon>Ecdysozoa</taxon>
        <taxon>Arthropoda</taxon>
        <taxon>Hexapoda</taxon>
        <taxon>Insecta</taxon>
        <taxon>Pterygota</taxon>
        <taxon>Neoptera</taxon>
        <taxon>Endopterygota</taxon>
        <taxon>Diptera</taxon>
        <taxon>Nematocera</taxon>
        <taxon>Culicoidea</taxon>
        <taxon>Chaoboridae</taxon>
        <taxon>Corethrella</taxon>
    </lineage>
</organism>
<reference evidence="6" key="1">
    <citation type="journal article" date="2014" name="Insect Biochem. Mol. Biol.">
        <title>An insight into the sialome of the frog biting fly, Corethrella appendiculata.</title>
        <authorList>
            <person name="Ribeiro J.M.C."/>
            <person name="Chagas A.C."/>
            <person name="Pham V.M."/>
            <person name="Lounibos L.P."/>
            <person name="Calvo E."/>
        </authorList>
    </citation>
    <scope>NUCLEOTIDE SEQUENCE</scope>
    <source>
        <tissue evidence="6">Salivary glands</tissue>
    </source>
</reference>
<proteinExistence type="evidence at transcript level"/>
<dbReference type="AlphaFoldDB" id="U5EXQ7"/>
<accession>U5EXQ7</accession>
<evidence type="ECO:0000313" key="6">
    <source>
        <dbReference type="EMBL" id="JAB59044.1"/>
    </source>
</evidence>
<evidence type="ECO:0000256" key="1">
    <source>
        <dbReference type="ARBA" id="ARBA00004123"/>
    </source>
</evidence>
<name>U5EXQ7_9DIPT</name>
<dbReference type="GO" id="GO:0003682">
    <property type="term" value="F:chromatin binding"/>
    <property type="evidence" value="ECO:0007669"/>
    <property type="project" value="TreeGrafter"/>
</dbReference>
<dbReference type="Pfam" id="PF09739">
    <property type="entry name" value="MCM_bind"/>
    <property type="match status" value="1"/>
</dbReference>
<dbReference type="GO" id="GO:0006261">
    <property type="term" value="P:DNA-templated DNA replication"/>
    <property type="evidence" value="ECO:0007669"/>
    <property type="project" value="TreeGrafter"/>
</dbReference>
<keyword evidence="4" id="KW-0539">Nucleus</keyword>